<reference evidence="2 3" key="1">
    <citation type="submission" date="2015-09" db="EMBL/GenBank/DDBJ databases">
        <authorList>
            <consortium name="Pathogen Informatics"/>
        </authorList>
    </citation>
    <scope>NUCLEOTIDE SEQUENCE [LARGE SCALE GENOMIC DNA]</scope>
    <source>
        <strain evidence="2 3">2789STDY5834889</strain>
    </source>
</reference>
<protein>
    <submittedName>
        <fullName evidence="2">Uncharacterized protein</fullName>
    </submittedName>
</protein>
<evidence type="ECO:0000313" key="3">
    <source>
        <dbReference type="Proteomes" id="UP000078383"/>
    </source>
</evidence>
<accession>A0A174ZD10</accession>
<dbReference type="Proteomes" id="UP000078383">
    <property type="component" value="Unassembled WGS sequence"/>
</dbReference>
<gene>
    <name evidence="2" type="ORF">ERS852502_01062</name>
</gene>
<name>A0A174ZD10_9FIRM</name>
<evidence type="ECO:0000313" key="2">
    <source>
        <dbReference type="EMBL" id="CUQ85054.1"/>
    </source>
</evidence>
<organism evidence="2 3">
    <name type="scientific">[Ruminococcus] torques</name>
    <dbReference type="NCBI Taxonomy" id="33039"/>
    <lineage>
        <taxon>Bacteria</taxon>
        <taxon>Bacillati</taxon>
        <taxon>Bacillota</taxon>
        <taxon>Clostridia</taxon>
        <taxon>Lachnospirales</taxon>
        <taxon>Lachnospiraceae</taxon>
        <taxon>Mediterraneibacter</taxon>
    </lineage>
</organism>
<dbReference type="EMBL" id="CZBX01000004">
    <property type="protein sequence ID" value="CUQ85054.1"/>
    <property type="molecule type" value="Genomic_DNA"/>
</dbReference>
<feature type="transmembrane region" description="Helical" evidence="1">
    <location>
        <begin position="20"/>
        <end position="41"/>
    </location>
</feature>
<dbReference type="AlphaFoldDB" id="A0A174ZD10"/>
<keyword evidence="1" id="KW-0812">Transmembrane</keyword>
<proteinExistence type="predicted"/>
<sequence length="44" mass="4982">MNNSLAEVHFLKTHPVYEHWYPVFAVIIGTGLRVGEVKVVVISM</sequence>
<evidence type="ECO:0000256" key="1">
    <source>
        <dbReference type="SAM" id="Phobius"/>
    </source>
</evidence>
<keyword evidence="1" id="KW-1133">Transmembrane helix</keyword>
<keyword evidence="1" id="KW-0472">Membrane</keyword>